<protein>
    <submittedName>
        <fullName evidence="1">2517_t:CDS:1</fullName>
    </submittedName>
</protein>
<sequence>MKNNGKESTKFTANPSVPQKPENEPSTSENLNSRDWSKMVEEDLGREESDKREKGNQLIDELTNSNNVSGISLETSDSNARDRSSLDPILPEQNRELNLNNFSEKESSNSENEPTAAHTSRKWANLFTQLRRDKATFSSFSPRGSTKNDNA</sequence>
<keyword evidence="2" id="KW-1185">Reference proteome</keyword>
<name>A0ACA9LPL0_9GLOM</name>
<dbReference type="Proteomes" id="UP000789860">
    <property type="component" value="Unassembled WGS sequence"/>
</dbReference>
<comment type="caution">
    <text evidence="1">The sequence shown here is derived from an EMBL/GenBank/DDBJ whole genome shotgun (WGS) entry which is preliminary data.</text>
</comment>
<evidence type="ECO:0000313" key="2">
    <source>
        <dbReference type="Proteomes" id="UP000789860"/>
    </source>
</evidence>
<reference evidence="1" key="1">
    <citation type="submission" date="2021-06" db="EMBL/GenBank/DDBJ databases">
        <authorList>
            <person name="Kallberg Y."/>
            <person name="Tangrot J."/>
            <person name="Rosling A."/>
        </authorList>
    </citation>
    <scope>NUCLEOTIDE SEQUENCE</scope>
    <source>
        <strain evidence="1">AU212A</strain>
    </source>
</reference>
<gene>
    <name evidence="1" type="ORF">SCALOS_LOCUS4734</name>
</gene>
<proteinExistence type="predicted"/>
<accession>A0ACA9LPL0</accession>
<evidence type="ECO:0000313" key="1">
    <source>
        <dbReference type="EMBL" id="CAG8538219.1"/>
    </source>
</evidence>
<feature type="non-terminal residue" evidence="1">
    <location>
        <position position="151"/>
    </location>
</feature>
<dbReference type="EMBL" id="CAJVPM010006737">
    <property type="protein sequence ID" value="CAG8538219.1"/>
    <property type="molecule type" value="Genomic_DNA"/>
</dbReference>
<organism evidence="1 2">
    <name type="scientific">Scutellospora calospora</name>
    <dbReference type="NCBI Taxonomy" id="85575"/>
    <lineage>
        <taxon>Eukaryota</taxon>
        <taxon>Fungi</taxon>
        <taxon>Fungi incertae sedis</taxon>
        <taxon>Mucoromycota</taxon>
        <taxon>Glomeromycotina</taxon>
        <taxon>Glomeromycetes</taxon>
        <taxon>Diversisporales</taxon>
        <taxon>Gigasporaceae</taxon>
        <taxon>Scutellospora</taxon>
    </lineage>
</organism>